<organism evidence="1 2">
    <name type="scientific">Steccherinum ochraceum</name>
    <dbReference type="NCBI Taxonomy" id="92696"/>
    <lineage>
        <taxon>Eukaryota</taxon>
        <taxon>Fungi</taxon>
        <taxon>Dikarya</taxon>
        <taxon>Basidiomycota</taxon>
        <taxon>Agaricomycotina</taxon>
        <taxon>Agaricomycetes</taxon>
        <taxon>Polyporales</taxon>
        <taxon>Steccherinaceae</taxon>
        <taxon>Steccherinum</taxon>
    </lineage>
</organism>
<dbReference type="EMBL" id="RWJN01000205">
    <property type="protein sequence ID" value="TCD64977.1"/>
    <property type="molecule type" value="Genomic_DNA"/>
</dbReference>
<protein>
    <submittedName>
        <fullName evidence="1">Uncharacterized protein</fullName>
    </submittedName>
</protein>
<dbReference type="AlphaFoldDB" id="A0A4V6N749"/>
<dbReference type="Proteomes" id="UP000292702">
    <property type="component" value="Unassembled WGS sequence"/>
</dbReference>
<comment type="caution">
    <text evidence="1">The sequence shown here is derived from an EMBL/GenBank/DDBJ whole genome shotgun (WGS) entry which is preliminary data.</text>
</comment>
<evidence type="ECO:0000313" key="2">
    <source>
        <dbReference type="Proteomes" id="UP000292702"/>
    </source>
</evidence>
<gene>
    <name evidence="1" type="ORF">EIP91_003390</name>
</gene>
<accession>A0A4V6N749</accession>
<reference evidence="1 2" key="1">
    <citation type="submission" date="2018-11" db="EMBL/GenBank/DDBJ databases">
        <title>Genome assembly of Steccherinum ochraceum LE-BIN_3174, the white-rot fungus of the Steccherinaceae family (The Residual Polyporoid clade, Polyporales, Basidiomycota).</title>
        <authorList>
            <person name="Fedorova T.V."/>
            <person name="Glazunova O.A."/>
            <person name="Landesman E.O."/>
            <person name="Moiseenko K.V."/>
            <person name="Psurtseva N.V."/>
            <person name="Savinova O.S."/>
            <person name="Shakhova N.V."/>
            <person name="Tyazhelova T.V."/>
            <person name="Vasina D.V."/>
        </authorList>
    </citation>
    <scope>NUCLEOTIDE SEQUENCE [LARGE SCALE GENOMIC DNA]</scope>
    <source>
        <strain evidence="1 2">LE-BIN_3174</strain>
    </source>
</reference>
<evidence type="ECO:0000313" key="1">
    <source>
        <dbReference type="EMBL" id="TCD64977.1"/>
    </source>
</evidence>
<name>A0A4V6N749_9APHY</name>
<keyword evidence="2" id="KW-1185">Reference proteome</keyword>
<sequence>MDASELCEVVAVAADVLKKMMSDSNEIIFSLGGDQSRNWNSSVQMGWHDVLTAVITDIHKLSGLCSHFEEVLADVLEANSEMTRLDFLWAFITTLNSTCLTYRAAFQTFVVAVQATVTSYDTSLANDPTEAAALRLVDTYPATVLAARVSLDFLTEIWGKLECDVAELMLWARRRCIKDDQNLPSILQSHRKLGLSIYFCNARMLDSFSETLIASE</sequence>
<proteinExistence type="predicted"/>